<accession>A0A0D6P910</accession>
<gene>
    <name evidence="3" type="ORF">Asru_0645_02</name>
</gene>
<dbReference type="Gene3D" id="3.30.70.1060">
    <property type="entry name" value="Dimeric alpha+beta barrel"/>
    <property type="match status" value="1"/>
</dbReference>
<comment type="similarity">
    <text evidence="1">Belongs to the YciI family.</text>
</comment>
<evidence type="ECO:0000256" key="1">
    <source>
        <dbReference type="ARBA" id="ARBA00007689"/>
    </source>
</evidence>
<feature type="domain" description="YCII-related" evidence="2">
    <location>
        <begin position="1"/>
        <end position="115"/>
    </location>
</feature>
<dbReference type="Proteomes" id="UP000032680">
    <property type="component" value="Unassembled WGS sequence"/>
</dbReference>
<dbReference type="AlphaFoldDB" id="A0A0D6P910"/>
<comment type="caution">
    <text evidence="3">The sequence shown here is derived from an EMBL/GenBank/DDBJ whole genome shotgun (WGS) entry which is preliminary data.</text>
</comment>
<dbReference type="Pfam" id="PF03795">
    <property type="entry name" value="YCII"/>
    <property type="match status" value="1"/>
</dbReference>
<name>A0A0D6P910_9PROT</name>
<evidence type="ECO:0000313" key="3">
    <source>
        <dbReference type="EMBL" id="GAN78142.1"/>
    </source>
</evidence>
<organism evidence="3 4">
    <name type="scientific">Acidisphaera rubrifaciens HS-AP3</name>
    <dbReference type="NCBI Taxonomy" id="1231350"/>
    <lineage>
        <taxon>Bacteria</taxon>
        <taxon>Pseudomonadati</taxon>
        <taxon>Pseudomonadota</taxon>
        <taxon>Alphaproteobacteria</taxon>
        <taxon>Acetobacterales</taxon>
        <taxon>Acetobacteraceae</taxon>
        <taxon>Acidisphaera</taxon>
    </lineage>
</organism>
<reference evidence="3 4" key="1">
    <citation type="submission" date="2012-11" db="EMBL/GenBank/DDBJ databases">
        <title>Whole genome sequence of Acidisphaera rubrifaciens HS-AP3.</title>
        <authorList>
            <person name="Azuma Y."/>
            <person name="Higashiura N."/>
            <person name="Hirakawa H."/>
            <person name="Matsushita K."/>
        </authorList>
    </citation>
    <scope>NUCLEOTIDE SEQUENCE [LARGE SCALE GENOMIC DNA]</scope>
    <source>
        <strain evidence="3 4">HS-AP3</strain>
    </source>
</reference>
<evidence type="ECO:0000313" key="4">
    <source>
        <dbReference type="Proteomes" id="UP000032680"/>
    </source>
</evidence>
<keyword evidence="4" id="KW-1185">Reference proteome</keyword>
<protein>
    <recommendedName>
        <fullName evidence="2">YCII-related domain-containing protein</fullName>
    </recommendedName>
</protein>
<dbReference type="PANTHER" id="PTHR35174:SF3">
    <property type="entry name" value="BLL7171 PROTEIN"/>
    <property type="match status" value="1"/>
</dbReference>
<dbReference type="SUPFAM" id="SSF54909">
    <property type="entry name" value="Dimeric alpha+beta barrel"/>
    <property type="match status" value="1"/>
</dbReference>
<dbReference type="InterPro" id="IPR011008">
    <property type="entry name" value="Dimeric_a/b-barrel"/>
</dbReference>
<dbReference type="InterPro" id="IPR005545">
    <property type="entry name" value="YCII"/>
</dbReference>
<sequence>MLYAILAYETDDAFAARTDAAREGAYWGAWQAYADAVKAEGLRRAGTALQPGATATTVRVRDGRRQVQDGPFADTKEQLGGVMVIEAVDLDAALDWAARCPAATYGAVEVRPVLPGNC</sequence>
<proteinExistence type="inferred from homology"/>
<dbReference type="PANTHER" id="PTHR35174">
    <property type="entry name" value="BLL7171 PROTEIN-RELATED"/>
    <property type="match status" value="1"/>
</dbReference>
<dbReference type="OrthoDB" id="9807535at2"/>
<evidence type="ECO:0000259" key="2">
    <source>
        <dbReference type="Pfam" id="PF03795"/>
    </source>
</evidence>
<dbReference type="RefSeq" id="WP_048862576.1">
    <property type="nucleotide sequence ID" value="NZ_BANB01000645.1"/>
</dbReference>
<dbReference type="EMBL" id="BANB01000645">
    <property type="protein sequence ID" value="GAN78142.1"/>
    <property type="molecule type" value="Genomic_DNA"/>
</dbReference>